<dbReference type="EMBL" id="BJLB01000001">
    <property type="protein sequence ID" value="GEA36270.1"/>
    <property type="molecule type" value="Genomic_DNA"/>
</dbReference>
<dbReference type="InterPro" id="IPR002104">
    <property type="entry name" value="Integrase_catalytic"/>
</dbReference>
<dbReference type="InterPro" id="IPR010998">
    <property type="entry name" value="Integrase_recombinase_N"/>
</dbReference>
<dbReference type="Gene3D" id="1.10.443.10">
    <property type="entry name" value="Intergrase catalytic core"/>
    <property type="match status" value="1"/>
</dbReference>
<evidence type="ECO:0000313" key="5">
    <source>
        <dbReference type="Proteomes" id="UP000315200"/>
    </source>
</evidence>
<evidence type="ECO:0000256" key="1">
    <source>
        <dbReference type="ARBA" id="ARBA00023125"/>
    </source>
</evidence>
<dbReference type="InterPro" id="IPR013762">
    <property type="entry name" value="Integrase-like_cat_sf"/>
</dbReference>
<name>A0A829WFX6_9FIRM</name>
<proteinExistence type="predicted"/>
<keyword evidence="1" id="KW-0238">DNA-binding</keyword>
<sequence>MQNDISVAALCLNLEQKLMEVWNNELTLERYRKVLAEFTVFAGNSSYSQSLGADFLIARFTERGGLVSTDEHSRKEETYFRCMRMLAEYHNFGIIHRRNDFFGEIVWPGPFRQCTEGFFEAVIKEGLSYGYVTRSRMIIHDLLLFLDARGIHTPDKISVRDNDEFIKSFYGLSPKGIETKLCTLRRYYRHLYLQGYIRVPLAERLPKASIQGRMAFPTVWGQDEIKKIEDSAERISPAGKRSYAMVLLAARLGLRIGDIRNLKLHDIDWTKKQISIIRHKTQKALLLPLPEEVGWAVIDYLKNVVLVYKCGQKKLNDLYYEMKEQRRCSTWRKIKNRILRNLSSRSSSCIMPEEPRIHNWNVNMA</sequence>
<dbReference type="Gene3D" id="1.10.150.130">
    <property type="match status" value="1"/>
</dbReference>
<dbReference type="AlphaFoldDB" id="A0A829WFX6"/>
<protein>
    <recommendedName>
        <fullName evidence="3">Tyr recombinase domain-containing protein</fullName>
    </recommendedName>
</protein>
<dbReference type="GO" id="GO:0015074">
    <property type="term" value="P:DNA integration"/>
    <property type="evidence" value="ECO:0007669"/>
    <property type="project" value="InterPro"/>
</dbReference>
<evidence type="ECO:0000313" key="4">
    <source>
        <dbReference type="EMBL" id="GEA36270.1"/>
    </source>
</evidence>
<evidence type="ECO:0000256" key="2">
    <source>
        <dbReference type="ARBA" id="ARBA00023172"/>
    </source>
</evidence>
<dbReference type="SUPFAM" id="SSF56349">
    <property type="entry name" value="DNA breaking-rejoining enzymes"/>
    <property type="match status" value="1"/>
</dbReference>
<dbReference type="Pfam" id="PF00589">
    <property type="entry name" value="Phage_integrase"/>
    <property type="match status" value="1"/>
</dbReference>
<dbReference type="RefSeq" id="WP_243129092.1">
    <property type="nucleotide sequence ID" value="NZ_BJLB01000001.1"/>
</dbReference>
<evidence type="ECO:0000259" key="3">
    <source>
        <dbReference type="PROSITE" id="PS51898"/>
    </source>
</evidence>
<dbReference type="GO" id="GO:0003677">
    <property type="term" value="F:DNA binding"/>
    <property type="evidence" value="ECO:0007669"/>
    <property type="project" value="UniProtKB-KW"/>
</dbReference>
<accession>A0A829WFX6</accession>
<gene>
    <name evidence="4" type="ORF">Ccl03g_19830</name>
</gene>
<comment type="caution">
    <text evidence="4">The sequence shown here is derived from an EMBL/GenBank/DDBJ whole genome shotgun (WGS) entry which is preliminary data.</text>
</comment>
<dbReference type="Proteomes" id="UP000315200">
    <property type="component" value="Unassembled WGS sequence"/>
</dbReference>
<dbReference type="GO" id="GO:0006310">
    <property type="term" value="P:DNA recombination"/>
    <property type="evidence" value="ECO:0007669"/>
    <property type="project" value="UniProtKB-KW"/>
</dbReference>
<organism evidence="4 5">
    <name type="scientific">Enterocloster clostridioformis</name>
    <dbReference type="NCBI Taxonomy" id="1531"/>
    <lineage>
        <taxon>Bacteria</taxon>
        <taxon>Bacillati</taxon>
        <taxon>Bacillota</taxon>
        <taxon>Clostridia</taxon>
        <taxon>Lachnospirales</taxon>
        <taxon>Lachnospiraceae</taxon>
        <taxon>Enterocloster</taxon>
    </lineage>
</organism>
<keyword evidence="2" id="KW-0233">DNA recombination</keyword>
<dbReference type="InterPro" id="IPR011010">
    <property type="entry name" value="DNA_brk_join_enz"/>
</dbReference>
<reference evidence="4 5" key="1">
    <citation type="submission" date="2019-06" db="EMBL/GenBank/DDBJ databases">
        <title>Draft genome sequence of [Clostridium] clostridioforme NBRC 113352.</title>
        <authorList>
            <person name="Miura T."/>
            <person name="Furukawa M."/>
            <person name="Shimamura M."/>
            <person name="Ohyama Y."/>
            <person name="Yamazoe A."/>
            <person name="Kawasaki H."/>
        </authorList>
    </citation>
    <scope>NUCLEOTIDE SEQUENCE [LARGE SCALE GENOMIC DNA]</scope>
    <source>
        <strain evidence="4 5">NBRC 113352</strain>
    </source>
</reference>
<feature type="domain" description="Tyr recombinase" evidence="3">
    <location>
        <begin position="215"/>
        <end position="365"/>
    </location>
</feature>
<dbReference type="PROSITE" id="PS51898">
    <property type="entry name" value="TYR_RECOMBINASE"/>
    <property type="match status" value="1"/>
</dbReference>